<gene>
    <name evidence="2" type="ORF">OXX778_LOCUS23581</name>
</gene>
<accession>A0A814TDU9</accession>
<protein>
    <submittedName>
        <fullName evidence="2">Uncharacterized protein</fullName>
    </submittedName>
</protein>
<comment type="caution">
    <text evidence="2">The sequence shown here is derived from an EMBL/GenBank/DDBJ whole genome shotgun (WGS) entry which is preliminary data.</text>
</comment>
<evidence type="ECO:0000313" key="2">
    <source>
        <dbReference type="EMBL" id="CAF1160414.1"/>
    </source>
</evidence>
<keyword evidence="3" id="KW-1185">Reference proteome</keyword>
<organism evidence="2 3">
    <name type="scientific">Brachionus calyciflorus</name>
    <dbReference type="NCBI Taxonomy" id="104777"/>
    <lineage>
        <taxon>Eukaryota</taxon>
        <taxon>Metazoa</taxon>
        <taxon>Spiralia</taxon>
        <taxon>Gnathifera</taxon>
        <taxon>Rotifera</taxon>
        <taxon>Eurotatoria</taxon>
        <taxon>Monogononta</taxon>
        <taxon>Pseudotrocha</taxon>
        <taxon>Ploima</taxon>
        <taxon>Brachionidae</taxon>
        <taxon>Brachionus</taxon>
    </lineage>
</organism>
<evidence type="ECO:0000256" key="1">
    <source>
        <dbReference type="SAM" id="MobiDB-lite"/>
    </source>
</evidence>
<evidence type="ECO:0000313" key="3">
    <source>
        <dbReference type="Proteomes" id="UP000663879"/>
    </source>
</evidence>
<dbReference type="Proteomes" id="UP000663879">
    <property type="component" value="Unassembled WGS sequence"/>
</dbReference>
<dbReference type="EMBL" id="CAJNOC010014178">
    <property type="protein sequence ID" value="CAF1160414.1"/>
    <property type="molecule type" value="Genomic_DNA"/>
</dbReference>
<dbReference type="AlphaFoldDB" id="A0A814TDU9"/>
<sequence length="70" mass="8168">RVNLGFMSDTPAQTLHPMEQRTSRSYSYDPDLSKEKIQISYITPENNEIENNSKFYSNKAVASEIKRERI</sequence>
<feature type="region of interest" description="Disordered" evidence="1">
    <location>
        <begin position="1"/>
        <end position="29"/>
    </location>
</feature>
<dbReference type="OrthoDB" id="14911at2759"/>
<feature type="non-terminal residue" evidence="2">
    <location>
        <position position="1"/>
    </location>
</feature>
<name>A0A814TDU9_9BILA</name>
<proteinExistence type="predicted"/>
<reference evidence="2" key="1">
    <citation type="submission" date="2021-02" db="EMBL/GenBank/DDBJ databases">
        <authorList>
            <person name="Nowell W R."/>
        </authorList>
    </citation>
    <scope>NUCLEOTIDE SEQUENCE</scope>
    <source>
        <strain evidence="2">Ploen Becks lab</strain>
    </source>
</reference>